<dbReference type="InterPro" id="IPR001650">
    <property type="entry name" value="Helicase_C-like"/>
</dbReference>
<evidence type="ECO:0000256" key="1">
    <source>
        <dbReference type="ARBA" id="ARBA00022741"/>
    </source>
</evidence>
<dbReference type="PROSITE" id="PS51195">
    <property type="entry name" value="Q_MOTIF"/>
    <property type="match status" value="1"/>
</dbReference>
<keyword evidence="1 7" id="KW-0547">Nucleotide-binding</keyword>
<keyword evidence="13" id="KW-1185">Reference proteome</keyword>
<evidence type="ECO:0000256" key="3">
    <source>
        <dbReference type="ARBA" id="ARBA00022806"/>
    </source>
</evidence>
<gene>
    <name evidence="12" type="ORF">DUNSADRAFT_14074</name>
</gene>
<proteinExistence type="inferred from homology"/>
<evidence type="ECO:0000259" key="9">
    <source>
        <dbReference type="PROSITE" id="PS51192"/>
    </source>
</evidence>
<evidence type="ECO:0000256" key="2">
    <source>
        <dbReference type="ARBA" id="ARBA00022801"/>
    </source>
</evidence>
<dbReference type="SUPFAM" id="SSF52540">
    <property type="entry name" value="P-loop containing nucleoside triphosphate hydrolases"/>
    <property type="match status" value="1"/>
</dbReference>
<evidence type="ECO:0000259" key="10">
    <source>
        <dbReference type="PROSITE" id="PS51194"/>
    </source>
</evidence>
<dbReference type="Proteomes" id="UP000815325">
    <property type="component" value="Unassembled WGS sequence"/>
</dbReference>
<dbReference type="SMART" id="SM00490">
    <property type="entry name" value="HELICc"/>
    <property type="match status" value="1"/>
</dbReference>
<dbReference type="Gene3D" id="3.40.50.300">
    <property type="entry name" value="P-loop containing nucleotide triphosphate hydrolases"/>
    <property type="match status" value="2"/>
</dbReference>
<keyword evidence="2 7" id="KW-0378">Hydrolase</keyword>
<dbReference type="Pfam" id="PF00271">
    <property type="entry name" value="Helicase_C"/>
    <property type="match status" value="1"/>
</dbReference>
<feature type="compositionally biased region" description="Low complexity" evidence="8">
    <location>
        <begin position="1"/>
        <end position="11"/>
    </location>
</feature>
<sequence length="518" mass="56340">MQAPAQPLQPAHQRSFSSQPESHQPRFADLNISPLTKRALAEIFGYEFCTHVQAQSLPACLAGGDVLAKAKTGTGKTIGFLIPVIESILQSRPQNGQVGALILSPTRELAAQIYKEAQKLLTFHSNIHVEMVIGGTNQNAEMQRIRQKPPQILVATPGRCLDHLTSSSPLNGMMRELRVLVCDEADNLLDMGFKPTIVKILQNLPPKEHRQALLFSATFPADVKELAKFALKMPWTEVDTVGADTQTNVQVDQFHAVVPFEQQFSYLFSALREHMQQEPNNYKVIAFFPTARQTQVFAEAFNLAGMRVFEMHSRKSQSQRTKTSDQFRAAQTAIMFSSDVSARGVDYPNVSMVVQVGVPSDKAQYVHRVGRTARAGKRGQALLVLCDFEAAFLDKLHDLPVKPAPAPPPAIQQQAQQAMTGALARVPQDTKDKAYVSWLGFYKSCPSCKFGSTSQLVGLANRFAYLMGCRELPTIDTQTIGKMGLKGVPGLNVGKIGRGGGGSGGGRGGGGNGGRGGR</sequence>
<evidence type="ECO:0000256" key="7">
    <source>
        <dbReference type="RuleBase" id="RU365068"/>
    </source>
</evidence>
<comment type="caution">
    <text evidence="12">The sequence shown here is derived from an EMBL/GenBank/DDBJ whole genome shotgun (WGS) entry which is preliminary data.</text>
</comment>
<feature type="region of interest" description="Disordered" evidence="8">
    <location>
        <begin position="1"/>
        <end position="27"/>
    </location>
</feature>
<organism evidence="12 13">
    <name type="scientific">Dunaliella salina</name>
    <name type="common">Green alga</name>
    <name type="synonym">Protococcus salinus</name>
    <dbReference type="NCBI Taxonomy" id="3046"/>
    <lineage>
        <taxon>Eukaryota</taxon>
        <taxon>Viridiplantae</taxon>
        <taxon>Chlorophyta</taxon>
        <taxon>core chlorophytes</taxon>
        <taxon>Chlorophyceae</taxon>
        <taxon>CS clade</taxon>
        <taxon>Chlamydomonadales</taxon>
        <taxon>Dunaliellaceae</taxon>
        <taxon>Dunaliella</taxon>
    </lineage>
</organism>
<reference evidence="12" key="1">
    <citation type="submission" date="2017-08" db="EMBL/GenBank/DDBJ databases">
        <authorList>
            <person name="Polle J.E."/>
            <person name="Barry K."/>
            <person name="Cushman J."/>
            <person name="Schmutz J."/>
            <person name="Tran D."/>
            <person name="Hathwaick L.T."/>
            <person name="Yim W.C."/>
            <person name="Jenkins J."/>
            <person name="Mckie-Krisberg Z.M."/>
            <person name="Prochnik S."/>
            <person name="Lindquist E."/>
            <person name="Dockter R.B."/>
            <person name="Adam C."/>
            <person name="Molina H."/>
            <person name="Bunkerborg J."/>
            <person name="Jin E."/>
            <person name="Buchheim M."/>
            <person name="Magnuson J."/>
        </authorList>
    </citation>
    <scope>NUCLEOTIDE SEQUENCE</scope>
    <source>
        <strain evidence="12">CCAP 19/18</strain>
    </source>
</reference>
<dbReference type="InterPro" id="IPR014014">
    <property type="entry name" value="RNA_helicase_DEAD_Q_motif"/>
</dbReference>
<accession>A0ABQ7G838</accession>
<feature type="domain" description="Helicase C-terminal" evidence="10">
    <location>
        <begin position="263"/>
        <end position="415"/>
    </location>
</feature>
<evidence type="ECO:0000259" key="11">
    <source>
        <dbReference type="PROSITE" id="PS51195"/>
    </source>
</evidence>
<dbReference type="InterPro" id="IPR027417">
    <property type="entry name" value="P-loop_NTPase"/>
</dbReference>
<comment type="domain">
    <text evidence="7">The Q motif is unique to and characteristic of the DEAD box family of RNA helicases and controls ATP binding and hydrolysis.</text>
</comment>
<dbReference type="PROSITE" id="PS51192">
    <property type="entry name" value="HELICASE_ATP_BIND_1"/>
    <property type="match status" value="1"/>
</dbReference>
<feature type="compositionally biased region" description="Polar residues" evidence="8">
    <location>
        <begin position="12"/>
        <end position="22"/>
    </location>
</feature>
<comment type="similarity">
    <text evidence="7">Belongs to the DEAD box helicase family.</text>
</comment>
<dbReference type="InterPro" id="IPR014001">
    <property type="entry name" value="Helicase_ATP-bd"/>
</dbReference>
<dbReference type="SMART" id="SM00487">
    <property type="entry name" value="DEXDc"/>
    <property type="match status" value="1"/>
</dbReference>
<keyword evidence="5 7" id="KW-0694">RNA-binding</keyword>
<comment type="catalytic activity">
    <reaction evidence="7">
        <text>ATP + H2O = ADP + phosphate + H(+)</text>
        <dbReference type="Rhea" id="RHEA:13065"/>
        <dbReference type="ChEBI" id="CHEBI:15377"/>
        <dbReference type="ChEBI" id="CHEBI:15378"/>
        <dbReference type="ChEBI" id="CHEBI:30616"/>
        <dbReference type="ChEBI" id="CHEBI:43474"/>
        <dbReference type="ChEBI" id="CHEBI:456216"/>
        <dbReference type="EC" id="3.6.4.13"/>
    </reaction>
</comment>
<comment type="function">
    <text evidence="7">RNA helicase.</text>
</comment>
<evidence type="ECO:0000313" key="13">
    <source>
        <dbReference type="Proteomes" id="UP000815325"/>
    </source>
</evidence>
<keyword evidence="4 7" id="KW-0067">ATP-binding</keyword>
<feature type="region of interest" description="Disordered" evidence="8">
    <location>
        <begin position="496"/>
        <end position="518"/>
    </location>
</feature>
<evidence type="ECO:0000256" key="4">
    <source>
        <dbReference type="ARBA" id="ARBA00022840"/>
    </source>
</evidence>
<evidence type="ECO:0000313" key="12">
    <source>
        <dbReference type="EMBL" id="KAF5830772.1"/>
    </source>
</evidence>
<dbReference type="CDD" id="cd18787">
    <property type="entry name" value="SF2_C_DEAD"/>
    <property type="match status" value="1"/>
</dbReference>
<protein>
    <recommendedName>
        <fullName evidence="7">ATP-dependent RNA helicase</fullName>
        <ecNumber evidence="7">3.6.4.13</ecNumber>
    </recommendedName>
</protein>
<name>A0ABQ7G838_DUNSA</name>
<dbReference type="InterPro" id="IPR011545">
    <property type="entry name" value="DEAD/DEAH_box_helicase_dom"/>
</dbReference>
<dbReference type="Pfam" id="PF00270">
    <property type="entry name" value="DEAD"/>
    <property type="match status" value="1"/>
</dbReference>
<dbReference type="EC" id="3.6.4.13" evidence="7"/>
<feature type="domain" description="DEAD-box RNA helicase Q" evidence="11">
    <location>
        <begin position="25"/>
        <end position="54"/>
    </location>
</feature>
<evidence type="ECO:0000256" key="6">
    <source>
        <dbReference type="PROSITE-ProRule" id="PRU00552"/>
    </source>
</evidence>
<dbReference type="PROSITE" id="PS51194">
    <property type="entry name" value="HELICASE_CTER"/>
    <property type="match status" value="1"/>
</dbReference>
<dbReference type="GO" id="GO:0016787">
    <property type="term" value="F:hydrolase activity"/>
    <property type="evidence" value="ECO:0007669"/>
    <property type="project" value="UniProtKB-KW"/>
</dbReference>
<evidence type="ECO:0000256" key="5">
    <source>
        <dbReference type="ARBA" id="ARBA00022884"/>
    </source>
</evidence>
<feature type="short sequence motif" description="Q motif" evidence="6">
    <location>
        <begin position="25"/>
        <end position="54"/>
    </location>
</feature>
<keyword evidence="3 7" id="KW-0347">Helicase</keyword>
<dbReference type="EMBL" id="MU070008">
    <property type="protein sequence ID" value="KAF5830772.1"/>
    <property type="molecule type" value="Genomic_DNA"/>
</dbReference>
<evidence type="ECO:0000256" key="8">
    <source>
        <dbReference type="SAM" id="MobiDB-lite"/>
    </source>
</evidence>
<dbReference type="PANTHER" id="PTHR24031">
    <property type="entry name" value="RNA HELICASE"/>
    <property type="match status" value="1"/>
</dbReference>
<feature type="domain" description="Helicase ATP-binding" evidence="9">
    <location>
        <begin position="57"/>
        <end position="237"/>
    </location>
</feature>